<keyword evidence="5" id="KW-0598">Phosphotransferase system</keyword>
<evidence type="ECO:0000259" key="6">
    <source>
        <dbReference type="PROSITE" id="PS51094"/>
    </source>
</evidence>
<feature type="domain" description="PTS EIIA type-2" evidence="6">
    <location>
        <begin position="9"/>
        <end position="154"/>
    </location>
</feature>
<dbReference type="EMBL" id="LS483487">
    <property type="protein sequence ID" value="SQJ04731.1"/>
    <property type="molecule type" value="Genomic_DNA"/>
</dbReference>
<evidence type="ECO:0000256" key="2">
    <source>
        <dbReference type="ARBA" id="ARBA00022553"/>
    </source>
</evidence>
<keyword evidence="3" id="KW-0762">Sugar transport</keyword>
<dbReference type="AlphaFoldDB" id="A0AAX1TNK0"/>
<evidence type="ECO:0000256" key="5">
    <source>
        <dbReference type="ARBA" id="ARBA00022683"/>
    </source>
</evidence>
<proteinExistence type="predicted"/>
<dbReference type="InterPro" id="IPR016152">
    <property type="entry name" value="PTrfase/Anion_transptr"/>
</dbReference>
<keyword evidence="2" id="KW-0597">Phosphoprotein</keyword>
<dbReference type="PANTHER" id="PTHR47738:SF2">
    <property type="entry name" value="PTS SYSTEM FRUCTOSE-LIKE EIIA COMPONENT"/>
    <property type="match status" value="1"/>
</dbReference>
<protein>
    <submittedName>
        <fullName evidence="7">EIIABC-Fru</fullName>
    </submittedName>
</protein>
<keyword evidence="1" id="KW-0813">Transport</keyword>
<dbReference type="Pfam" id="PF00359">
    <property type="entry name" value="PTS_EIIA_2"/>
    <property type="match status" value="1"/>
</dbReference>
<dbReference type="GO" id="GO:0008982">
    <property type="term" value="F:protein-N(PI)-phosphohistidine-sugar phosphotransferase activity"/>
    <property type="evidence" value="ECO:0007669"/>
    <property type="project" value="InterPro"/>
</dbReference>
<dbReference type="CDD" id="cd00211">
    <property type="entry name" value="PTS_IIA_fru"/>
    <property type="match status" value="1"/>
</dbReference>
<dbReference type="GO" id="GO:0009401">
    <property type="term" value="P:phosphoenolpyruvate-dependent sugar phosphotransferase system"/>
    <property type="evidence" value="ECO:0007669"/>
    <property type="project" value="UniProtKB-KW"/>
</dbReference>
<dbReference type="PROSITE" id="PS51094">
    <property type="entry name" value="PTS_EIIA_TYPE_2"/>
    <property type="match status" value="1"/>
</dbReference>
<dbReference type="NCBIfam" id="TIGR00848">
    <property type="entry name" value="fruA"/>
    <property type="match status" value="1"/>
</dbReference>
<dbReference type="InterPro" id="IPR051541">
    <property type="entry name" value="PTS_SugarTrans_NitroReg"/>
</dbReference>
<dbReference type="SUPFAM" id="SSF55804">
    <property type="entry name" value="Phoshotransferase/anion transport protein"/>
    <property type="match status" value="1"/>
</dbReference>
<gene>
    <name evidence="7" type="primary">fruA_1</name>
    <name evidence="7" type="ORF">NCTC12112_01865</name>
</gene>
<evidence type="ECO:0000313" key="8">
    <source>
        <dbReference type="Proteomes" id="UP000249008"/>
    </source>
</evidence>
<evidence type="ECO:0000313" key="7">
    <source>
        <dbReference type="EMBL" id="SQJ04731.1"/>
    </source>
</evidence>
<reference evidence="7 8" key="1">
    <citation type="submission" date="2018-06" db="EMBL/GenBank/DDBJ databases">
        <authorList>
            <consortium name="Pathogen Informatics"/>
            <person name="Doyle S."/>
        </authorList>
    </citation>
    <scope>NUCLEOTIDE SEQUENCE [LARGE SCALE GENOMIC DNA]</scope>
    <source>
        <strain evidence="7 8">NCTC12112</strain>
    </source>
</reference>
<evidence type="ECO:0000256" key="4">
    <source>
        <dbReference type="ARBA" id="ARBA00022679"/>
    </source>
</evidence>
<dbReference type="Gene3D" id="3.40.930.10">
    <property type="entry name" value="Mannitol-specific EII, Chain A"/>
    <property type="match status" value="1"/>
</dbReference>
<dbReference type="RefSeq" id="WP_008695677.1">
    <property type="nucleotide sequence ID" value="NZ_BAABXY010000001.1"/>
</dbReference>
<organism evidence="7 8">
    <name type="scientific">Fusobacterium ulcerans</name>
    <dbReference type="NCBI Taxonomy" id="861"/>
    <lineage>
        <taxon>Bacteria</taxon>
        <taxon>Fusobacteriati</taxon>
        <taxon>Fusobacteriota</taxon>
        <taxon>Fusobacteriia</taxon>
        <taxon>Fusobacteriales</taxon>
        <taxon>Fusobacteriaceae</taxon>
        <taxon>Fusobacterium</taxon>
    </lineage>
</organism>
<name>A0AAX1TNK0_9FUSO</name>
<dbReference type="PANTHER" id="PTHR47738">
    <property type="entry name" value="PTS SYSTEM FRUCTOSE-LIKE EIIA COMPONENT-RELATED"/>
    <property type="match status" value="1"/>
</dbReference>
<dbReference type="GO" id="GO:0016020">
    <property type="term" value="C:membrane"/>
    <property type="evidence" value="ECO:0007669"/>
    <property type="project" value="InterPro"/>
</dbReference>
<dbReference type="Proteomes" id="UP000249008">
    <property type="component" value="Chromosome 1"/>
</dbReference>
<sequence>MINIVKITDYMSEDLISLNLKSKNKEDVLMELAGLIGVSPDVDNTGNAIYKALVEREKLGSTGIGKGVAIPHAKTDAAEKLTIAFGISNEKIDFKALDNENVNLFFVFASPIKDSQVYLKVLARISRLIREESFRNELLACKTPKEVLECINNKESI</sequence>
<evidence type="ECO:0000256" key="1">
    <source>
        <dbReference type="ARBA" id="ARBA00022448"/>
    </source>
</evidence>
<dbReference type="InterPro" id="IPR004715">
    <property type="entry name" value="PTS_IIA_fruc"/>
</dbReference>
<evidence type="ECO:0000256" key="3">
    <source>
        <dbReference type="ARBA" id="ARBA00022597"/>
    </source>
</evidence>
<keyword evidence="4" id="KW-0808">Transferase</keyword>
<dbReference type="InterPro" id="IPR002178">
    <property type="entry name" value="PTS_EIIA_type-2_dom"/>
</dbReference>
<dbReference type="PROSITE" id="PS00372">
    <property type="entry name" value="PTS_EIIA_TYPE_2_HIS"/>
    <property type="match status" value="1"/>
</dbReference>
<accession>A0AAX1TNK0</accession>